<dbReference type="Proteomes" id="UP000001338">
    <property type="component" value="Unassembled WGS sequence"/>
</dbReference>
<gene>
    <name evidence="1" type="ORF">LEP1GSC036_2292</name>
    <name evidence="2" type="ORF">LEP1GSC036_3625</name>
</gene>
<sequence>MFLQDLVVLLKEKLKHSKTNQIGNDQFEKGVRMGIYETLDLIKSQADSFGISLQELGIENLRLEEYL</sequence>
<evidence type="ECO:0000313" key="1">
    <source>
        <dbReference type="EMBL" id="EKR64969.1"/>
    </source>
</evidence>
<organism evidence="2 3">
    <name type="scientific">Leptospira weilii str. 2006001853</name>
    <dbReference type="NCBI Taxonomy" id="1001589"/>
    <lineage>
        <taxon>Bacteria</taxon>
        <taxon>Pseudomonadati</taxon>
        <taxon>Spirochaetota</taxon>
        <taxon>Spirochaetia</taxon>
        <taxon>Leptospirales</taxon>
        <taxon>Leptospiraceae</taxon>
        <taxon>Leptospira</taxon>
    </lineage>
</organism>
<reference evidence="2 3" key="1">
    <citation type="submission" date="2012-10" db="EMBL/GenBank/DDBJ databases">
        <authorList>
            <person name="Harkins D.M."/>
            <person name="Durkin A.S."/>
            <person name="Brinkac L.M."/>
            <person name="Haft D.H."/>
            <person name="Selengut J.D."/>
            <person name="Sanka R."/>
            <person name="DePew J."/>
            <person name="Purushe J."/>
            <person name="Whelen A.C."/>
            <person name="Vinetz J.M."/>
            <person name="Sutton G.G."/>
            <person name="Nierman W.C."/>
            <person name="Fouts D.E."/>
        </authorList>
    </citation>
    <scope>NUCLEOTIDE SEQUENCE [LARGE SCALE GENOMIC DNA]</scope>
    <source>
        <strain evidence="2 3">2006001853</strain>
    </source>
</reference>
<dbReference type="EMBL" id="AFLV02000029">
    <property type="protein sequence ID" value="EKR64969.1"/>
    <property type="molecule type" value="Genomic_DNA"/>
</dbReference>
<evidence type="ECO:0000313" key="3">
    <source>
        <dbReference type="Proteomes" id="UP000001338"/>
    </source>
</evidence>
<proteinExistence type="predicted"/>
<protein>
    <recommendedName>
        <fullName evidence="4">Transposase</fullName>
    </recommendedName>
</protein>
<dbReference type="AlphaFoldDB" id="A0A828Z4R2"/>
<name>A0A828Z4R2_9LEPT</name>
<comment type="caution">
    <text evidence="2">The sequence shown here is derived from an EMBL/GenBank/DDBJ whole genome shotgun (WGS) entry which is preliminary data.</text>
</comment>
<evidence type="ECO:0000313" key="2">
    <source>
        <dbReference type="EMBL" id="EKR64997.1"/>
    </source>
</evidence>
<evidence type="ECO:0008006" key="4">
    <source>
        <dbReference type="Google" id="ProtNLM"/>
    </source>
</evidence>
<accession>A0A828Z4R2</accession>
<dbReference type="EMBL" id="AFLV02000027">
    <property type="protein sequence ID" value="EKR64997.1"/>
    <property type="molecule type" value="Genomic_DNA"/>
</dbReference>